<proteinExistence type="predicted"/>
<evidence type="ECO:0000313" key="2">
    <source>
        <dbReference type="Proteomes" id="UP000069443"/>
    </source>
</evidence>
<dbReference type="STRING" id="228230.RMCC_1142"/>
<keyword evidence="2" id="KW-1185">Reference proteome</keyword>
<name>A0A100W9S2_MYCCR</name>
<organism evidence="1 2">
    <name type="scientific">Mycolicibacterium canariasense</name>
    <name type="common">Mycobacterium canariasense</name>
    <dbReference type="NCBI Taxonomy" id="228230"/>
    <lineage>
        <taxon>Bacteria</taxon>
        <taxon>Bacillati</taxon>
        <taxon>Actinomycetota</taxon>
        <taxon>Actinomycetes</taxon>
        <taxon>Mycobacteriales</taxon>
        <taxon>Mycobacteriaceae</taxon>
        <taxon>Mycolicibacterium</taxon>
    </lineage>
</organism>
<reference evidence="2" key="2">
    <citation type="submission" date="2016-02" db="EMBL/GenBank/DDBJ databases">
        <title>Draft genome sequence of five rapidly growing Mycobacterium species.</title>
        <authorList>
            <person name="Katahira K."/>
            <person name="Gotou Y."/>
            <person name="Iida K."/>
            <person name="Ogura Y."/>
            <person name="Hayashi T."/>
        </authorList>
    </citation>
    <scope>NUCLEOTIDE SEQUENCE [LARGE SCALE GENOMIC DNA]</scope>
    <source>
        <strain evidence="2">JCM15298</strain>
    </source>
</reference>
<protein>
    <submittedName>
        <fullName evidence="1">Ethanolamine ammonia lyase large subunit</fullName>
    </submittedName>
</protein>
<reference evidence="2" key="1">
    <citation type="journal article" date="2016" name="Genome Announc.">
        <title>Draft Genome Sequences of Five Rapidly Growing Mycobacterium Species, M. thermoresistibile, M. fortuitum subsp. acetamidolyticum, M. canariasense, M. brisbanense, and M. novocastrense.</title>
        <authorList>
            <person name="Katahira K."/>
            <person name="Ogura Y."/>
            <person name="Gotoh Y."/>
            <person name="Hayashi T."/>
        </authorList>
    </citation>
    <scope>NUCLEOTIDE SEQUENCE [LARGE SCALE GENOMIC DNA]</scope>
    <source>
        <strain evidence="2">JCM15298</strain>
    </source>
</reference>
<comment type="caution">
    <text evidence="1">The sequence shown here is derived from an EMBL/GenBank/DDBJ whole genome shotgun (WGS) entry which is preliminary data.</text>
</comment>
<dbReference type="AlphaFoldDB" id="A0A100W9S2"/>
<keyword evidence="1" id="KW-0456">Lyase</keyword>
<dbReference type="Proteomes" id="UP000069443">
    <property type="component" value="Unassembled WGS sequence"/>
</dbReference>
<dbReference type="EMBL" id="BCSY01000031">
    <property type="protein sequence ID" value="GAS94176.1"/>
    <property type="molecule type" value="Genomic_DNA"/>
</dbReference>
<evidence type="ECO:0000313" key="1">
    <source>
        <dbReference type="EMBL" id="GAS94176.1"/>
    </source>
</evidence>
<sequence length="72" mass="8124">MGPPRLRIVVPDSRNMLCTDPYERPVIATSDRMLAPRSYAVRSSVNTWSRDLLLSFIRRLPTSANASRGYTA</sequence>
<accession>A0A100W9S2</accession>
<gene>
    <name evidence="1" type="ORF">RMCC_1142</name>
</gene>
<dbReference type="GO" id="GO:0016829">
    <property type="term" value="F:lyase activity"/>
    <property type="evidence" value="ECO:0007669"/>
    <property type="project" value="UniProtKB-KW"/>
</dbReference>